<evidence type="ECO:0000256" key="1">
    <source>
        <dbReference type="PROSITE-ProRule" id="PRU00169"/>
    </source>
</evidence>
<dbReference type="PROSITE" id="PS50887">
    <property type="entry name" value="GGDEF"/>
    <property type="match status" value="1"/>
</dbReference>
<dbReference type="PROSITE" id="PS50113">
    <property type="entry name" value="PAC"/>
    <property type="match status" value="1"/>
</dbReference>
<evidence type="ECO:0000259" key="2">
    <source>
        <dbReference type="PROSITE" id="PS50110"/>
    </source>
</evidence>
<sequence>MLRVRVFKLNTQYSVLLVEDEPADAHLAQQALRASRSPVFSVVWVTTLALSLLELKQQRFDVLLLDLSLPDSNGIETVHRIREVASEMPLVVLTGHDDTSFALQTLEAGAQDYLVKGKFDTDALVRSIRYAIERKLLSVNLQKSHDLLHKLSDHVPGLIFQFRLDVDGHMSFPFASRAMLELYGVEADAVRDDATAVFAFQHPDDTAGIAASIQESARTLTPWHHEYRILLPEQGVCWRRGDARPEKQVDGSILWHGFITDITENKKIEARLELASRVFETTGEAIVVTDVSGAIIAVNPAFCRITGYSEAEVVGKNPRMYKSGLHKQAFYRDFWSELIKHGQWCGEIWNRRKNGELYAQWESVTTIKDSKGNTSSYVAVFSDMSEIKKAQAEVEELSWRDPLTGLANRALFLRQVEQALVSSKRDDYFAAVLLIDLDRFKEINEARGLAIGDALLRSVADRLGQTLHRDDLLARLDSDEFAVLLPRLHIPREKAGREALAVAEKLRAALRCAIEMDGEFIHVDASIGIAMLPDTPQETAIDVLRQADMAMTNAKAEGRSRTMFFESLMGETVRARFQLEAELRLAILEDQLRLYLQPQVNSSGVQVGAEALVRWQHPTRGLTLPGLFIPLAESSDLIISIDRWMLSAVCRLLAELDAEGSSIRLSVNISPRHFQQADFVSEIQHQLEASGADPSRLVLELTEGIVIGDIGDVIAKMTLLSTLGIHFSIDDFGTGYSSLAYIKRLPIHELKIDKSFIQDCTSDPNDAALVETILSIAKHLHFQVVAEGVETLGQSEFLNARGQIIHQGYLYGRPEPAAVWRARLSQSGATDL</sequence>
<dbReference type="PANTHER" id="PTHR44757">
    <property type="entry name" value="DIGUANYLATE CYCLASE DGCP"/>
    <property type="match status" value="1"/>
</dbReference>
<dbReference type="InterPro" id="IPR001789">
    <property type="entry name" value="Sig_transdc_resp-reg_receiver"/>
</dbReference>
<dbReference type="NCBIfam" id="TIGR00229">
    <property type="entry name" value="sensory_box"/>
    <property type="match status" value="1"/>
</dbReference>
<dbReference type="InterPro" id="IPR013655">
    <property type="entry name" value="PAS_fold_3"/>
</dbReference>
<dbReference type="InterPro" id="IPR000700">
    <property type="entry name" value="PAS-assoc_C"/>
</dbReference>
<dbReference type="PROSITE" id="PS50110">
    <property type="entry name" value="RESPONSE_REGULATORY"/>
    <property type="match status" value="1"/>
</dbReference>
<organism evidence="7 8">
    <name type="scientific">Gallionella capsiferriformans (strain ES-2)</name>
    <name type="common">Gallionella ferruginea capsiferriformans (strain ES-2)</name>
    <dbReference type="NCBI Taxonomy" id="395494"/>
    <lineage>
        <taxon>Bacteria</taxon>
        <taxon>Pseudomonadati</taxon>
        <taxon>Pseudomonadota</taxon>
        <taxon>Betaproteobacteria</taxon>
        <taxon>Nitrosomonadales</taxon>
        <taxon>Gallionellaceae</taxon>
        <taxon>Gallionella</taxon>
    </lineage>
</organism>
<dbReference type="RefSeq" id="WP_013293591.1">
    <property type="nucleotide sequence ID" value="NC_014394.1"/>
</dbReference>
<dbReference type="SMART" id="SM00052">
    <property type="entry name" value="EAL"/>
    <property type="match status" value="1"/>
</dbReference>
<dbReference type="InterPro" id="IPR043128">
    <property type="entry name" value="Rev_trsase/Diguanyl_cyclase"/>
</dbReference>
<dbReference type="KEGG" id="gca:Galf_1636"/>
<dbReference type="NCBIfam" id="TIGR00254">
    <property type="entry name" value="GGDEF"/>
    <property type="match status" value="1"/>
</dbReference>
<dbReference type="Gene3D" id="3.20.20.450">
    <property type="entry name" value="EAL domain"/>
    <property type="match status" value="1"/>
</dbReference>
<dbReference type="SUPFAM" id="SSF55785">
    <property type="entry name" value="PYP-like sensor domain (PAS domain)"/>
    <property type="match status" value="2"/>
</dbReference>
<feature type="domain" description="PAS" evidence="3">
    <location>
        <begin position="162"/>
        <end position="220"/>
    </location>
</feature>
<feature type="domain" description="PAS" evidence="3">
    <location>
        <begin position="271"/>
        <end position="317"/>
    </location>
</feature>
<protein>
    <submittedName>
        <fullName evidence="7">Response regulator receiver modulated diguanylate cyclase/phosphodiesterase with PAS/PAC sensor(S)</fullName>
    </submittedName>
</protein>
<dbReference type="InterPro" id="IPR029787">
    <property type="entry name" value="Nucleotide_cyclase"/>
</dbReference>
<dbReference type="Pfam" id="PF00072">
    <property type="entry name" value="Response_reg"/>
    <property type="match status" value="1"/>
</dbReference>
<dbReference type="InterPro" id="IPR001633">
    <property type="entry name" value="EAL_dom"/>
</dbReference>
<dbReference type="InterPro" id="IPR001610">
    <property type="entry name" value="PAC"/>
</dbReference>
<dbReference type="HOGENOM" id="CLU_000445_70_20_4"/>
<dbReference type="CDD" id="cd00156">
    <property type="entry name" value="REC"/>
    <property type="match status" value="1"/>
</dbReference>
<dbReference type="Pfam" id="PF13426">
    <property type="entry name" value="PAS_9"/>
    <property type="match status" value="1"/>
</dbReference>
<dbReference type="InterPro" id="IPR035965">
    <property type="entry name" value="PAS-like_dom_sf"/>
</dbReference>
<dbReference type="AlphaFoldDB" id="D9SGK5"/>
<feature type="domain" description="EAL" evidence="5">
    <location>
        <begin position="576"/>
        <end position="828"/>
    </location>
</feature>
<dbReference type="Proteomes" id="UP000001235">
    <property type="component" value="Chromosome"/>
</dbReference>
<dbReference type="Pfam" id="PF00563">
    <property type="entry name" value="EAL"/>
    <property type="match status" value="1"/>
</dbReference>
<evidence type="ECO:0000313" key="7">
    <source>
        <dbReference type="EMBL" id="ADL55652.1"/>
    </source>
</evidence>
<dbReference type="InterPro" id="IPR000014">
    <property type="entry name" value="PAS"/>
</dbReference>
<reference evidence="7 8" key="1">
    <citation type="submission" date="2010-08" db="EMBL/GenBank/DDBJ databases">
        <title>Complete sequence of Gallionella capsiferriformans ES-2.</title>
        <authorList>
            <consortium name="US DOE Joint Genome Institute"/>
            <person name="Lucas S."/>
            <person name="Copeland A."/>
            <person name="Lapidus A."/>
            <person name="Cheng J.-F."/>
            <person name="Bruce D."/>
            <person name="Goodwin L."/>
            <person name="Pitluck S."/>
            <person name="Chertkov O."/>
            <person name="Davenport K.W."/>
            <person name="Detter J.C."/>
            <person name="Han C."/>
            <person name="Tapia R."/>
            <person name="Land M."/>
            <person name="Hauser L."/>
            <person name="Chang Y.-J."/>
            <person name="Jeffries C."/>
            <person name="Kyrpides N."/>
            <person name="Ivanova N."/>
            <person name="Mikhailova N."/>
            <person name="Shelobolina E.S."/>
            <person name="Picardal F."/>
            <person name="Roden E."/>
            <person name="Emerson D."/>
            <person name="Woyke T."/>
        </authorList>
    </citation>
    <scope>NUCLEOTIDE SEQUENCE [LARGE SCALE GENOMIC DNA]</scope>
    <source>
        <strain evidence="7 8">ES-2</strain>
    </source>
</reference>
<gene>
    <name evidence="7" type="ordered locus">Galf_1636</name>
</gene>
<dbReference type="Gene3D" id="3.30.450.20">
    <property type="entry name" value="PAS domain"/>
    <property type="match status" value="2"/>
</dbReference>
<dbReference type="PROSITE" id="PS50112">
    <property type="entry name" value="PAS"/>
    <property type="match status" value="2"/>
</dbReference>
<dbReference type="Gene3D" id="3.40.50.2300">
    <property type="match status" value="1"/>
</dbReference>
<name>D9SGK5_GALCS</name>
<dbReference type="CDD" id="cd01949">
    <property type="entry name" value="GGDEF"/>
    <property type="match status" value="1"/>
</dbReference>
<dbReference type="GO" id="GO:0000160">
    <property type="term" value="P:phosphorelay signal transduction system"/>
    <property type="evidence" value="ECO:0007669"/>
    <property type="project" value="InterPro"/>
</dbReference>
<keyword evidence="8" id="KW-1185">Reference proteome</keyword>
<dbReference type="STRING" id="395494.Galf_1636"/>
<evidence type="ECO:0000259" key="6">
    <source>
        <dbReference type="PROSITE" id="PS50887"/>
    </source>
</evidence>
<dbReference type="EMBL" id="CP002159">
    <property type="protein sequence ID" value="ADL55652.1"/>
    <property type="molecule type" value="Genomic_DNA"/>
</dbReference>
<feature type="domain" description="Response regulatory" evidence="2">
    <location>
        <begin position="14"/>
        <end position="131"/>
    </location>
</feature>
<dbReference type="PROSITE" id="PS50883">
    <property type="entry name" value="EAL"/>
    <property type="match status" value="1"/>
</dbReference>
<proteinExistence type="predicted"/>
<evidence type="ECO:0000259" key="5">
    <source>
        <dbReference type="PROSITE" id="PS50883"/>
    </source>
</evidence>
<dbReference type="CDD" id="cd00130">
    <property type="entry name" value="PAS"/>
    <property type="match status" value="2"/>
</dbReference>
<dbReference type="SMART" id="SM00448">
    <property type="entry name" value="REC"/>
    <property type="match status" value="1"/>
</dbReference>
<dbReference type="InterPro" id="IPR035919">
    <property type="entry name" value="EAL_sf"/>
</dbReference>
<dbReference type="CDD" id="cd01948">
    <property type="entry name" value="EAL"/>
    <property type="match status" value="1"/>
</dbReference>
<dbReference type="SMART" id="SM00267">
    <property type="entry name" value="GGDEF"/>
    <property type="match status" value="1"/>
</dbReference>
<dbReference type="Pfam" id="PF00990">
    <property type="entry name" value="GGDEF"/>
    <property type="match status" value="1"/>
</dbReference>
<feature type="domain" description="PAC" evidence="4">
    <location>
        <begin position="344"/>
        <end position="396"/>
    </location>
</feature>
<dbReference type="eggNOG" id="COG5001">
    <property type="taxonomic scope" value="Bacteria"/>
</dbReference>
<feature type="modified residue" description="4-aspartylphosphate" evidence="1">
    <location>
        <position position="66"/>
    </location>
</feature>
<dbReference type="SMART" id="SM00091">
    <property type="entry name" value="PAS"/>
    <property type="match status" value="2"/>
</dbReference>
<keyword evidence="1" id="KW-0597">Phosphoprotein</keyword>
<dbReference type="InterPro" id="IPR000160">
    <property type="entry name" value="GGDEF_dom"/>
</dbReference>
<dbReference type="eggNOG" id="COG2202">
    <property type="taxonomic scope" value="Bacteria"/>
</dbReference>
<dbReference type="InterPro" id="IPR011006">
    <property type="entry name" value="CheY-like_superfamily"/>
</dbReference>
<dbReference type="SUPFAM" id="SSF141868">
    <property type="entry name" value="EAL domain-like"/>
    <property type="match status" value="1"/>
</dbReference>
<dbReference type="PANTHER" id="PTHR44757:SF2">
    <property type="entry name" value="BIOFILM ARCHITECTURE MAINTENANCE PROTEIN MBAA"/>
    <property type="match status" value="1"/>
</dbReference>
<dbReference type="SMART" id="SM00086">
    <property type="entry name" value="PAC"/>
    <property type="match status" value="2"/>
</dbReference>
<evidence type="ECO:0000259" key="3">
    <source>
        <dbReference type="PROSITE" id="PS50112"/>
    </source>
</evidence>
<accession>D9SGK5</accession>
<dbReference type="SUPFAM" id="SSF55073">
    <property type="entry name" value="Nucleotide cyclase"/>
    <property type="match status" value="1"/>
</dbReference>
<evidence type="ECO:0000259" key="4">
    <source>
        <dbReference type="PROSITE" id="PS50113"/>
    </source>
</evidence>
<dbReference type="InterPro" id="IPR052155">
    <property type="entry name" value="Biofilm_reg_signaling"/>
</dbReference>
<evidence type="ECO:0000313" key="8">
    <source>
        <dbReference type="Proteomes" id="UP000001235"/>
    </source>
</evidence>
<dbReference type="SUPFAM" id="SSF52172">
    <property type="entry name" value="CheY-like"/>
    <property type="match status" value="1"/>
</dbReference>
<dbReference type="Pfam" id="PF08447">
    <property type="entry name" value="PAS_3"/>
    <property type="match status" value="1"/>
</dbReference>
<dbReference type="Gene3D" id="3.30.70.270">
    <property type="match status" value="1"/>
</dbReference>
<feature type="domain" description="GGDEF" evidence="6">
    <location>
        <begin position="428"/>
        <end position="567"/>
    </location>
</feature>